<name>A0A0A9SUX8_ARUDO</name>
<protein>
    <submittedName>
        <fullName evidence="1">Uncharacterized protein</fullName>
    </submittedName>
</protein>
<reference evidence="1" key="2">
    <citation type="journal article" date="2015" name="Data Brief">
        <title>Shoot transcriptome of the giant reed, Arundo donax.</title>
        <authorList>
            <person name="Barrero R.A."/>
            <person name="Guerrero F.D."/>
            <person name="Moolhuijzen P."/>
            <person name="Goolsby J.A."/>
            <person name="Tidwell J."/>
            <person name="Bellgard S.E."/>
            <person name="Bellgard M.I."/>
        </authorList>
    </citation>
    <scope>NUCLEOTIDE SEQUENCE</scope>
    <source>
        <tissue evidence="1">Shoot tissue taken approximately 20 cm above the soil surface</tissue>
    </source>
</reference>
<dbReference type="EMBL" id="GBRH01236090">
    <property type="protein sequence ID" value="JAD61805.1"/>
    <property type="molecule type" value="Transcribed_RNA"/>
</dbReference>
<reference evidence="1" key="1">
    <citation type="submission" date="2014-09" db="EMBL/GenBank/DDBJ databases">
        <authorList>
            <person name="Magalhaes I.L.F."/>
            <person name="Oliveira U."/>
            <person name="Santos F.R."/>
            <person name="Vidigal T.H.D.A."/>
            <person name="Brescovit A.D."/>
            <person name="Santos A.J."/>
        </authorList>
    </citation>
    <scope>NUCLEOTIDE SEQUENCE</scope>
    <source>
        <tissue evidence="1">Shoot tissue taken approximately 20 cm above the soil surface</tissue>
    </source>
</reference>
<dbReference type="AlphaFoldDB" id="A0A0A9SUX8"/>
<evidence type="ECO:0000313" key="1">
    <source>
        <dbReference type="EMBL" id="JAD61805.1"/>
    </source>
</evidence>
<accession>A0A0A9SUX8</accession>
<proteinExistence type="predicted"/>
<sequence>MILGSSDLIVCCKCCNQLGLEADCALGFGGWSGKQFKTSQILGHEH</sequence>
<organism evidence="1">
    <name type="scientific">Arundo donax</name>
    <name type="common">Giant reed</name>
    <name type="synonym">Donax arundinaceus</name>
    <dbReference type="NCBI Taxonomy" id="35708"/>
    <lineage>
        <taxon>Eukaryota</taxon>
        <taxon>Viridiplantae</taxon>
        <taxon>Streptophyta</taxon>
        <taxon>Embryophyta</taxon>
        <taxon>Tracheophyta</taxon>
        <taxon>Spermatophyta</taxon>
        <taxon>Magnoliopsida</taxon>
        <taxon>Liliopsida</taxon>
        <taxon>Poales</taxon>
        <taxon>Poaceae</taxon>
        <taxon>PACMAD clade</taxon>
        <taxon>Arundinoideae</taxon>
        <taxon>Arundineae</taxon>
        <taxon>Arundo</taxon>
    </lineage>
</organism>